<dbReference type="GO" id="GO:0016237">
    <property type="term" value="P:microautophagy"/>
    <property type="evidence" value="ECO:0007669"/>
    <property type="project" value="EnsemblFungi"/>
</dbReference>
<evidence type="ECO:0000256" key="8">
    <source>
        <dbReference type="SAM" id="Coils"/>
    </source>
</evidence>
<feature type="region of interest" description="Disordered" evidence="9">
    <location>
        <begin position="178"/>
        <end position="209"/>
    </location>
</feature>
<dbReference type="CDD" id="cd16978">
    <property type="entry name" value="VHS_HSE1"/>
    <property type="match status" value="1"/>
</dbReference>
<name>J7RU40_HUIN7</name>
<dbReference type="GO" id="GO:0005774">
    <property type="term" value="C:vacuolar membrane"/>
    <property type="evidence" value="ECO:0007669"/>
    <property type="project" value="EnsemblFungi"/>
</dbReference>
<keyword evidence="5 7" id="KW-0728">SH3 domain</keyword>
<dbReference type="InterPro" id="IPR008942">
    <property type="entry name" value="ENTH_VHS"/>
</dbReference>
<evidence type="ECO:0000256" key="3">
    <source>
        <dbReference type="ARBA" id="ARBA00017923"/>
    </source>
</evidence>
<evidence type="ECO:0000313" key="13">
    <source>
        <dbReference type="Proteomes" id="UP000006310"/>
    </source>
</evidence>
<evidence type="ECO:0000256" key="2">
    <source>
        <dbReference type="ARBA" id="ARBA00009666"/>
    </source>
</evidence>
<dbReference type="EMBL" id="HE978314">
    <property type="protein sequence ID" value="CCK68327.1"/>
    <property type="molecule type" value="Genomic_DNA"/>
</dbReference>
<organism evidence="12 13">
    <name type="scientific">Huiozyma naganishii (strain ATCC MYA-139 / BCRC 22969 / CBS 8797 / KCTC 17520 / NBRC 10181 / NCYC 3082 / Yp74L-3)</name>
    <name type="common">Yeast</name>
    <name type="synonym">Kazachstania naganishii</name>
    <dbReference type="NCBI Taxonomy" id="1071383"/>
    <lineage>
        <taxon>Eukaryota</taxon>
        <taxon>Fungi</taxon>
        <taxon>Dikarya</taxon>
        <taxon>Ascomycota</taxon>
        <taxon>Saccharomycotina</taxon>
        <taxon>Saccharomycetes</taxon>
        <taxon>Saccharomycetales</taxon>
        <taxon>Saccharomycetaceae</taxon>
        <taxon>Huiozyma</taxon>
    </lineage>
</organism>
<evidence type="ECO:0000256" key="4">
    <source>
        <dbReference type="ARBA" id="ARBA00018978"/>
    </source>
</evidence>
<dbReference type="GO" id="GO:0043130">
    <property type="term" value="F:ubiquitin binding"/>
    <property type="evidence" value="ECO:0007669"/>
    <property type="project" value="EnsemblFungi"/>
</dbReference>
<reference evidence="13" key="2">
    <citation type="submission" date="2012-08" db="EMBL/GenBank/DDBJ databases">
        <title>Genome sequence of Kazachstania naganishii.</title>
        <authorList>
            <person name="Gordon J.L."/>
            <person name="Armisen D."/>
            <person name="Proux-Wera E."/>
            <person name="OhEigeartaigh S.S."/>
            <person name="Byrne K.P."/>
            <person name="Wolfe K.H."/>
        </authorList>
    </citation>
    <scope>NUCLEOTIDE SEQUENCE [LARGE SCALE GENOMIC DNA]</scope>
    <source>
        <strain evidence="13">ATCC MYA-139 / BCRC 22969 / CBS 8797 / CCRC 22969 / KCTC 17520 / NBRC 10181 / NCYC 3082</strain>
    </source>
</reference>
<dbReference type="SUPFAM" id="SSF50044">
    <property type="entry name" value="SH3-domain"/>
    <property type="match status" value="1"/>
</dbReference>
<dbReference type="PROSITE" id="PS50002">
    <property type="entry name" value="SH3"/>
    <property type="match status" value="1"/>
</dbReference>
<dbReference type="GO" id="GO:0035091">
    <property type="term" value="F:phosphatidylinositol binding"/>
    <property type="evidence" value="ECO:0007669"/>
    <property type="project" value="InterPro"/>
</dbReference>
<gene>
    <name evidence="12" type="primary">KNAG0A06710</name>
    <name evidence="12" type="ordered locus">KNAG_0A06710</name>
</gene>
<dbReference type="Gene3D" id="1.25.40.90">
    <property type="match status" value="1"/>
</dbReference>
<evidence type="ECO:0000256" key="5">
    <source>
        <dbReference type="ARBA" id="ARBA00022443"/>
    </source>
</evidence>
<proteinExistence type="inferred from homology"/>
<evidence type="ECO:0000256" key="1">
    <source>
        <dbReference type="ARBA" id="ARBA00004125"/>
    </source>
</evidence>
<reference evidence="12 13" key="1">
    <citation type="journal article" date="2011" name="Proc. Natl. Acad. Sci. U.S.A.">
        <title>Evolutionary erosion of yeast sex chromosomes by mating-type switching accidents.</title>
        <authorList>
            <person name="Gordon J.L."/>
            <person name="Armisen D."/>
            <person name="Proux-Wera E."/>
            <person name="Oheigeartaigh S.S."/>
            <person name="Byrne K.P."/>
            <person name="Wolfe K.H."/>
        </authorList>
    </citation>
    <scope>NUCLEOTIDE SEQUENCE [LARGE SCALE GENOMIC DNA]</scope>
    <source>
        <strain evidence="13">ATCC MYA-139 / BCRC 22969 / CBS 8797 / CCRC 22969 / KCTC 17520 / NBRC 10181 / NCYC 3082</strain>
    </source>
</reference>
<evidence type="ECO:0000256" key="6">
    <source>
        <dbReference type="ARBA" id="ARBA00022753"/>
    </source>
</evidence>
<dbReference type="InterPro" id="IPR050670">
    <property type="entry name" value="STAM"/>
</dbReference>
<dbReference type="OMA" id="QVYRDWW"/>
<dbReference type="KEGG" id="kng:KNAG_0A06710"/>
<dbReference type="Gene3D" id="2.30.30.40">
    <property type="entry name" value="SH3 Domains"/>
    <property type="match status" value="1"/>
</dbReference>
<feature type="domain" description="SH3" evidence="10">
    <location>
        <begin position="214"/>
        <end position="273"/>
    </location>
</feature>
<comment type="subcellular location">
    <subcellularLocation>
        <location evidence="1">Endosome membrane</location>
        <topology evidence="1">Peripheral membrane protein</topology>
        <orientation evidence="1">Cytoplasmic side</orientation>
    </subcellularLocation>
</comment>
<evidence type="ECO:0000313" key="12">
    <source>
        <dbReference type="EMBL" id="CCK68327.1"/>
    </source>
</evidence>
<dbReference type="GeneID" id="34523962"/>
<dbReference type="PANTHER" id="PTHR45929:SF3">
    <property type="entry name" value="JAK PATHWAY SIGNAL TRANSDUCTION ADAPTOR MOLECULE"/>
    <property type="match status" value="1"/>
</dbReference>
<evidence type="ECO:0000256" key="9">
    <source>
        <dbReference type="SAM" id="MobiDB-lite"/>
    </source>
</evidence>
<keyword evidence="6" id="KW-0967">Endosome</keyword>
<dbReference type="Gene3D" id="1.20.5.1940">
    <property type="match status" value="1"/>
</dbReference>
<dbReference type="SMART" id="SM00326">
    <property type="entry name" value="SH3"/>
    <property type="match status" value="1"/>
</dbReference>
<evidence type="ECO:0000256" key="7">
    <source>
        <dbReference type="PROSITE-ProRule" id="PRU00192"/>
    </source>
</evidence>
<dbReference type="Pfam" id="PF00790">
    <property type="entry name" value="VHS"/>
    <property type="match status" value="1"/>
</dbReference>
<evidence type="ECO:0000259" key="11">
    <source>
        <dbReference type="PROSITE" id="PS50179"/>
    </source>
</evidence>
<protein>
    <recommendedName>
        <fullName evidence="3">Class E vacuolar protein-sorting machinery protein HSE1</fullName>
    </recommendedName>
    <alternativeName>
        <fullName evidence="4">Class E vacuolar protein-sorting machinery protein hse1</fullName>
    </alternativeName>
</protein>
<dbReference type="GO" id="GO:0006623">
    <property type="term" value="P:protein targeting to vacuole"/>
    <property type="evidence" value="ECO:0007669"/>
    <property type="project" value="EnsemblFungi"/>
</dbReference>
<accession>J7RU40</accession>
<dbReference type="InterPro" id="IPR002014">
    <property type="entry name" value="VHS_dom"/>
</dbReference>
<dbReference type="InterPro" id="IPR036028">
    <property type="entry name" value="SH3-like_dom_sf"/>
</dbReference>
<dbReference type="Proteomes" id="UP000006310">
    <property type="component" value="Chromosome 1"/>
</dbReference>
<dbReference type="HOGENOM" id="CLU_010104_2_0_1"/>
<dbReference type="eggNOG" id="KOG2199">
    <property type="taxonomic scope" value="Eukaryota"/>
</dbReference>
<dbReference type="GO" id="GO:1903319">
    <property type="term" value="P:positive regulation of protein maturation"/>
    <property type="evidence" value="ECO:0007669"/>
    <property type="project" value="EnsemblFungi"/>
</dbReference>
<dbReference type="PANTHER" id="PTHR45929">
    <property type="entry name" value="JAK PATHWAY SIGNAL TRANSDUCTION ADAPTOR MOLECULE"/>
    <property type="match status" value="1"/>
</dbReference>
<dbReference type="CDD" id="cd21386">
    <property type="entry name" value="GAT_Hse1"/>
    <property type="match status" value="1"/>
</dbReference>
<feature type="region of interest" description="Disordered" evidence="9">
    <location>
        <begin position="143"/>
        <end position="166"/>
    </location>
</feature>
<dbReference type="GO" id="GO:1904669">
    <property type="term" value="P:ATP export"/>
    <property type="evidence" value="ECO:0007669"/>
    <property type="project" value="EnsemblFungi"/>
</dbReference>
<sequence>MSSKLLLSKAVLRATDAKLRADNWQYIIEVCDVVRDDPEDNGKEVMKLIERRLEQKDANVVLRSLALIVALAENCGSRLKQEISSKHFVNILYSMVDDESAHIDLRRSVAKTVQQLSDSFKDDPSLKGMNDLYLKTKRHHGFLLTQPDKPHKHQVSSESKTQEDRDLQEALKLSLTEFESKRQDTDAGTSKGSYTNLEQRANQPEVTKRETGTNTIKKVRAMYDLETSDPKELAFRKDDIIVVIEQSYKDWWLGSLGRRVGIFPLNYVTPIIELTPEQKQKELDLENHVFGQKGKIDHLHSTFKNSTAGQDLIQNEELNQLYGSVTPLRPQITKMIGKYAKEKEDVNSLRQVLANAESTYNQLLDRAANAYRAVPVQQQQSFAPPPQNHLPPTYGDHHAYPQGNQPNYPSFERNYGQPN</sequence>
<dbReference type="SMART" id="SM00288">
    <property type="entry name" value="VHS"/>
    <property type="match status" value="1"/>
</dbReference>
<dbReference type="GO" id="GO:0010008">
    <property type="term" value="C:endosome membrane"/>
    <property type="evidence" value="ECO:0007669"/>
    <property type="project" value="UniProtKB-SubCell"/>
</dbReference>
<keyword evidence="8" id="KW-0175">Coiled coil</keyword>
<dbReference type="GO" id="GO:0009306">
    <property type="term" value="P:protein secretion"/>
    <property type="evidence" value="ECO:0007669"/>
    <property type="project" value="EnsemblFungi"/>
</dbReference>
<feature type="coiled-coil region" evidence="8">
    <location>
        <begin position="339"/>
        <end position="373"/>
    </location>
</feature>
<dbReference type="GO" id="GO:0019904">
    <property type="term" value="F:protein domain specific binding"/>
    <property type="evidence" value="ECO:0007669"/>
    <property type="project" value="EnsemblFungi"/>
</dbReference>
<evidence type="ECO:0000259" key="10">
    <source>
        <dbReference type="PROSITE" id="PS50002"/>
    </source>
</evidence>
<dbReference type="OrthoDB" id="10255964at2759"/>
<comment type="similarity">
    <text evidence="2">Belongs to the STAM family.</text>
</comment>
<dbReference type="GO" id="GO:0043328">
    <property type="term" value="P:protein transport to vacuole involved in ubiquitin-dependent protein catabolic process via the multivesicular body sorting pathway"/>
    <property type="evidence" value="ECO:0007669"/>
    <property type="project" value="TreeGrafter"/>
</dbReference>
<dbReference type="GO" id="GO:0046982">
    <property type="term" value="F:protein heterodimerization activity"/>
    <property type="evidence" value="ECO:0007669"/>
    <property type="project" value="EnsemblFungi"/>
</dbReference>
<dbReference type="AlphaFoldDB" id="J7RU40"/>
<dbReference type="RefSeq" id="XP_022462573.1">
    <property type="nucleotide sequence ID" value="XM_022611074.1"/>
</dbReference>
<feature type="domain" description="VHS" evidence="11">
    <location>
        <begin position="14"/>
        <end position="138"/>
    </location>
</feature>
<dbReference type="PROSITE" id="PS50179">
    <property type="entry name" value="VHS"/>
    <property type="match status" value="1"/>
</dbReference>
<dbReference type="GO" id="GO:0033565">
    <property type="term" value="C:ESCRT-0 complex"/>
    <property type="evidence" value="ECO:0007669"/>
    <property type="project" value="EnsemblFungi"/>
</dbReference>
<dbReference type="Pfam" id="PF00018">
    <property type="entry name" value="SH3_1"/>
    <property type="match status" value="1"/>
</dbReference>
<feature type="compositionally biased region" description="Polar residues" evidence="9">
    <location>
        <begin position="186"/>
        <end position="205"/>
    </location>
</feature>
<feature type="region of interest" description="Disordered" evidence="9">
    <location>
        <begin position="377"/>
        <end position="419"/>
    </location>
</feature>
<dbReference type="InterPro" id="IPR001452">
    <property type="entry name" value="SH3_domain"/>
</dbReference>
<dbReference type="SUPFAM" id="SSF48464">
    <property type="entry name" value="ENTH/VHS domain"/>
    <property type="match status" value="1"/>
</dbReference>
<dbReference type="PRINTS" id="PR00452">
    <property type="entry name" value="SH3DOMAIN"/>
</dbReference>
<dbReference type="STRING" id="1071383.J7RU40"/>
<keyword evidence="13" id="KW-1185">Reference proteome</keyword>